<name>G2J873_9BURK</name>
<dbReference type="RefSeq" id="WP_006682220.1">
    <property type="nucleotide sequence ID" value="NZ_CAFB01000035.1"/>
</dbReference>
<evidence type="ECO:0008006" key="3">
    <source>
        <dbReference type="Google" id="ProtNLM"/>
    </source>
</evidence>
<dbReference type="EMBL" id="CAFB01000035">
    <property type="protein sequence ID" value="CCD28970.1"/>
    <property type="molecule type" value="Genomic_DNA"/>
</dbReference>
<keyword evidence="2" id="KW-1185">Reference proteome</keyword>
<evidence type="ECO:0000313" key="1">
    <source>
        <dbReference type="EMBL" id="CCD28970.1"/>
    </source>
</evidence>
<protein>
    <recommendedName>
        <fullName evidence="3">Phage protein</fullName>
    </recommendedName>
</protein>
<dbReference type="eggNOG" id="COG1044">
    <property type="taxonomic scope" value="Bacteria"/>
</dbReference>
<comment type="caution">
    <text evidence="1">The sequence shown here is derived from an EMBL/GenBank/DDBJ whole genome shotgun (WGS) entry which is preliminary data.</text>
</comment>
<gene>
    <name evidence="1" type="ORF">CAGGBEG34_190145</name>
</gene>
<dbReference type="OrthoDB" id="7923656at2"/>
<dbReference type="STRING" id="1070319.CAGGBEG34_190145"/>
<reference evidence="1 2" key="1">
    <citation type="submission" date="2011-08" db="EMBL/GenBank/DDBJ databases">
        <title>The genome of the obligate endobacterium of an arbuscular mycorrhizal fungus reveals an interphylum network of nutritional interactions.</title>
        <authorList>
            <person name="Ghignone S."/>
            <person name="Salvioli A."/>
            <person name="Anca I."/>
            <person name="Lumini E."/>
            <person name="Ortu G."/>
            <person name="Petiti L."/>
            <person name="Cruveiller S."/>
            <person name="Bianciotto V."/>
            <person name="Piffanelli P."/>
            <person name="Lanfranco L."/>
            <person name="Bonfante P."/>
        </authorList>
    </citation>
    <scope>NUCLEOTIDE SEQUENCE [LARGE SCALE GENOMIC DNA]</scope>
    <source>
        <strain evidence="1 2">BEG34</strain>
    </source>
</reference>
<proteinExistence type="predicted"/>
<evidence type="ECO:0000313" key="2">
    <source>
        <dbReference type="Proteomes" id="UP000054051"/>
    </source>
</evidence>
<dbReference type="AlphaFoldDB" id="G2J873"/>
<organism evidence="1 2">
    <name type="scientific">Candidatus Glomeribacter gigasporarum BEG34</name>
    <dbReference type="NCBI Taxonomy" id="1070319"/>
    <lineage>
        <taxon>Bacteria</taxon>
        <taxon>Pseudomonadati</taxon>
        <taxon>Pseudomonadota</taxon>
        <taxon>Betaproteobacteria</taxon>
        <taxon>Burkholderiales</taxon>
        <taxon>Burkholderiaceae</taxon>
        <taxon>Candidatus Glomeribacter</taxon>
    </lineage>
</organism>
<sequence>MSKKYELLKDDCIEYDGRTLYRIRALRDFRGMKKGDLGGYIEKEENLSHEREAWVSGNAQISGDARIDGNS</sequence>
<accession>G2J873</accession>
<dbReference type="Proteomes" id="UP000054051">
    <property type="component" value="Unassembled WGS sequence"/>
</dbReference>